<keyword evidence="2 5" id="KW-0479">Metal-binding</keyword>
<comment type="caution">
    <text evidence="7">The sequence shown here is derived from an EMBL/GenBank/DDBJ whole genome shotgun (WGS) entry which is preliminary data.</text>
</comment>
<protein>
    <recommendedName>
        <fullName evidence="6">Fe2OG dioxygenase domain-containing protein</fullName>
    </recommendedName>
</protein>
<evidence type="ECO:0000313" key="7">
    <source>
        <dbReference type="EMBL" id="KAK0448532.1"/>
    </source>
</evidence>
<dbReference type="PANTHER" id="PTHR10209:SF885">
    <property type="entry name" value="2OG-FE(II) OXYGENASE FAMILY, PUTATIVE (AFU_ORTHOLOGUE AFUA_2G00750)-RELATED"/>
    <property type="match status" value="1"/>
</dbReference>
<feature type="domain" description="Fe2OG dioxygenase" evidence="6">
    <location>
        <begin position="190"/>
        <end position="289"/>
    </location>
</feature>
<dbReference type="Proteomes" id="UP001175226">
    <property type="component" value="Unassembled WGS sequence"/>
</dbReference>
<dbReference type="SUPFAM" id="SSF51197">
    <property type="entry name" value="Clavaminate synthase-like"/>
    <property type="match status" value="1"/>
</dbReference>
<evidence type="ECO:0000256" key="4">
    <source>
        <dbReference type="ARBA" id="ARBA00023004"/>
    </source>
</evidence>
<evidence type="ECO:0000256" key="1">
    <source>
        <dbReference type="ARBA" id="ARBA00008056"/>
    </source>
</evidence>
<organism evidence="7 8">
    <name type="scientific">Armillaria borealis</name>
    <dbReference type="NCBI Taxonomy" id="47425"/>
    <lineage>
        <taxon>Eukaryota</taxon>
        <taxon>Fungi</taxon>
        <taxon>Dikarya</taxon>
        <taxon>Basidiomycota</taxon>
        <taxon>Agaricomycotina</taxon>
        <taxon>Agaricomycetes</taxon>
        <taxon>Agaricomycetidae</taxon>
        <taxon>Agaricales</taxon>
        <taxon>Marasmiineae</taxon>
        <taxon>Physalacriaceae</taxon>
        <taxon>Armillaria</taxon>
    </lineage>
</organism>
<keyword evidence="4 5" id="KW-0408">Iron</keyword>
<dbReference type="EMBL" id="JAUEPT010000009">
    <property type="protein sequence ID" value="KAK0448532.1"/>
    <property type="molecule type" value="Genomic_DNA"/>
</dbReference>
<reference evidence="7" key="1">
    <citation type="submission" date="2023-06" db="EMBL/GenBank/DDBJ databases">
        <authorList>
            <consortium name="Lawrence Berkeley National Laboratory"/>
            <person name="Ahrendt S."/>
            <person name="Sahu N."/>
            <person name="Indic B."/>
            <person name="Wong-Bajracharya J."/>
            <person name="Merenyi Z."/>
            <person name="Ke H.-M."/>
            <person name="Monk M."/>
            <person name="Kocsube S."/>
            <person name="Drula E."/>
            <person name="Lipzen A."/>
            <person name="Balint B."/>
            <person name="Henrissat B."/>
            <person name="Andreopoulos B."/>
            <person name="Martin F.M."/>
            <person name="Harder C.B."/>
            <person name="Rigling D."/>
            <person name="Ford K.L."/>
            <person name="Foster G.D."/>
            <person name="Pangilinan J."/>
            <person name="Papanicolaou A."/>
            <person name="Barry K."/>
            <person name="LaButti K."/>
            <person name="Viragh M."/>
            <person name="Koriabine M."/>
            <person name="Yan M."/>
            <person name="Riley R."/>
            <person name="Champramary S."/>
            <person name="Plett K.L."/>
            <person name="Tsai I.J."/>
            <person name="Slot J."/>
            <person name="Sipos G."/>
            <person name="Plett J."/>
            <person name="Nagy L.G."/>
            <person name="Grigoriev I.V."/>
        </authorList>
    </citation>
    <scope>NUCLEOTIDE SEQUENCE</scope>
    <source>
        <strain evidence="7">FPL87.14</strain>
    </source>
</reference>
<dbReference type="Pfam" id="PF03171">
    <property type="entry name" value="2OG-FeII_Oxy"/>
    <property type="match status" value="1"/>
</dbReference>
<dbReference type="InterPro" id="IPR026992">
    <property type="entry name" value="DIOX_N"/>
</dbReference>
<evidence type="ECO:0000256" key="3">
    <source>
        <dbReference type="ARBA" id="ARBA00023002"/>
    </source>
</evidence>
<dbReference type="InterPro" id="IPR005123">
    <property type="entry name" value="Oxoglu/Fe-dep_dioxygenase_dom"/>
</dbReference>
<keyword evidence="8" id="KW-1185">Reference proteome</keyword>
<evidence type="ECO:0000313" key="8">
    <source>
        <dbReference type="Proteomes" id="UP001175226"/>
    </source>
</evidence>
<proteinExistence type="inferred from homology"/>
<dbReference type="Pfam" id="PF14226">
    <property type="entry name" value="DIOX_N"/>
    <property type="match status" value="1"/>
</dbReference>
<comment type="similarity">
    <text evidence="1 5">Belongs to the iron/ascorbate-dependent oxidoreductase family.</text>
</comment>
<dbReference type="AlphaFoldDB" id="A0AA39MVU7"/>
<sequence>MSSNSASGNFSSIPILDYSLAASSSTRPQLISELRNAAINVGFLYLSKTNVDPILVKELVSYLPQLFALPQEAKEKIRMRNSPHFLGYSQFGAEYTKGNVDMREQFDIATPHECQWKPGDPDYKRLWGPSQWPDEDLIPGFKVTLEKYLEQVQELADNFVKVLAEALGLGPDGLSRFYDAPELMQHRSKMVQYPVVNERSPSNQGVGPHYDAGFLTILLQASDHPGLQVQNLAGEWIDASPVPGTFVVNFGRALEFATQGIARATSHRVLSPPLGSTSPRYSIPFFHNIGLDVKVTDPAYLLKFPEEILKLRDARGKLPATDCLSLIPRAPWLMYCSDCFLSAVNFPEFSTQTSGHVNLVGRVKSHPDVGERHYPALFKQIFPNGLPAHGTAY</sequence>
<accession>A0AA39MVU7</accession>
<dbReference type="InterPro" id="IPR027443">
    <property type="entry name" value="IPNS-like_sf"/>
</dbReference>
<dbReference type="Gene3D" id="2.60.120.330">
    <property type="entry name" value="B-lactam Antibiotic, Isopenicillin N Synthase, Chain"/>
    <property type="match status" value="1"/>
</dbReference>
<dbReference type="PANTHER" id="PTHR10209">
    <property type="entry name" value="OXIDOREDUCTASE, 2OG-FE II OXYGENASE FAMILY PROTEIN"/>
    <property type="match status" value="1"/>
</dbReference>
<gene>
    <name evidence="7" type="ORF">EV421DRAFT_1464941</name>
</gene>
<evidence type="ECO:0000256" key="2">
    <source>
        <dbReference type="ARBA" id="ARBA00022723"/>
    </source>
</evidence>
<dbReference type="PROSITE" id="PS51471">
    <property type="entry name" value="FE2OG_OXY"/>
    <property type="match status" value="1"/>
</dbReference>
<dbReference type="GO" id="GO:0046872">
    <property type="term" value="F:metal ion binding"/>
    <property type="evidence" value="ECO:0007669"/>
    <property type="project" value="UniProtKB-KW"/>
</dbReference>
<dbReference type="InterPro" id="IPR044861">
    <property type="entry name" value="IPNS-like_FE2OG_OXY"/>
</dbReference>
<evidence type="ECO:0000256" key="5">
    <source>
        <dbReference type="RuleBase" id="RU003682"/>
    </source>
</evidence>
<keyword evidence="3 5" id="KW-0560">Oxidoreductase</keyword>
<evidence type="ECO:0000259" key="6">
    <source>
        <dbReference type="PROSITE" id="PS51471"/>
    </source>
</evidence>
<dbReference type="GO" id="GO:0016491">
    <property type="term" value="F:oxidoreductase activity"/>
    <property type="evidence" value="ECO:0007669"/>
    <property type="project" value="UniProtKB-KW"/>
</dbReference>
<name>A0AA39MVU7_9AGAR</name>